<reference evidence="3" key="1">
    <citation type="submission" date="2021-10" db="EMBL/GenBank/DDBJ databases">
        <title>Anaerobic single-cell dispensing facilitates the cultivation of human gut bacteria.</title>
        <authorList>
            <person name="Afrizal A."/>
        </authorList>
    </citation>
    <scope>NUCLEOTIDE SEQUENCE</scope>
    <source>
        <strain evidence="3">CLA-AA-H250</strain>
    </source>
</reference>
<dbReference type="AlphaFoldDB" id="A0AAE3AIL5"/>
<dbReference type="RefSeq" id="WP_308449566.1">
    <property type="nucleotide sequence ID" value="NZ_JAJEQC010000009.1"/>
</dbReference>
<evidence type="ECO:0000259" key="2">
    <source>
        <dbReference type="PROSITE" id="PS50943"/>
    </source>
</evidence>
<dbReference type="EMBL" id="JAJEQC010000009">
    <property type="protein sequence ID" value="MCC2137324.1"/>
    <property type="molecule type" value="Genomic_DNA"/>
</dbReference>
<evidence type="ECO:0000256" key="1">
    <source>
        <dbReference type="ARBA" id="ARBA00023125"/>
    </source>
</evidence>
<dbReference type="Gene3D" id="1.10.260.40">
    <property type="entry name" value="lambda repressor-like DNA-binding domains"/>
    <property type="match status" value="1"/>
</dbReference>
<gene>
    <name evidence="3" type="ORF">LKD31_09890</name>
</gene>
<evidence type="ECO:0000313" key="4">
    <source>
        <dbReference type="Proteomes" id="UP001199424"/>
    </source>
</evidence>
<dbReference type="PANTHER" id="PTHR46558">
    <property type="entry name" value="TRACRIPTIONAL REGULATORY PROTEIN-RELATED-RELATED"/>
    <property type="match status" value="1"/>
</dbReference>
<dbReference type="PANTHER" id="PTHR46558:SF4">
    <property type="entry name" value="DNA-BIDING PHAGE PROTEIN"/>
    <property type="match status" value="1"/>
</dbReference>
<evidence type="ECO:0000313" key="3">
    <source>
        <dbReference type="EMBL" id="MCC2137324.1"/>
    </source>
</evidence>
<dbReference type="GO" id="GO:0003677">
    <property type="term" value="F:DNA binding"/>
    <property type="evidence" value="ECO:0007669"/>
    <property type="project" value="UniProtKB-KW"/>
</dbReference>
<proteinExistence type="predicted"/>
<dbReference type="InterPro" id="IPR010982">
    <property type="entry name" value="Lambda_DNA-bd_dom_sf"/>
</dbReference>
<feature type="domain" description="HTH cro/C1-type" evidence="2">
    <location>
        <begin position="14"/>
        <end position="68"/>
    </location>
</feature>
<dbReference type="SMART" id="SM00530">
    <property type="entry name" value="HTH_XRE"/>
    <property type="match status" value="1"/>
</dbReference>
<protein>
    <submittedName>
        <fullName evidence="3">Helix-turn-helix domain-containing protein</fullName>
    </submittedName>
</protein>
<dbReference type="CDD" id="cd00093">
    <property type="entry name" value="HTH_XRE"/>
    <property type="match status" value="1"/>
</dbReference>
<name>A0AAE3AIL5_9FIRM</name>
<comment type="caution">
    <text evidence="3">The sequence shown here is derived from an EMBL/GenBank/DDBJ whole genome shotgun (WGS) entry which is preliminary data.</text>
</comment>
<dbReference type="Pfam" id="PF13560">
    <property type="entry name" value="HTH_31"/>
    <property type="match status" value="1"/>
</dbReference>
<sequence>MEEIESKAIFGRRLKRFREESGYTQSILANILGVERSTYTYYETGKTTPAIFDLMRLCRLYRISLDELCGYSANSVDAMRLSDSGQRVKVYARRKERRYLADSVLDLSTDEQQLLAYYRSASPEDRAELFEHLRNARYRDRRHANEK</sequence>
<keyword evidence="4" id="KW-1185">Reference proteome</keyword>
<organism evidence="3 4">
    <name type="scientific">Hominenteromicrobium mulieris</name>
    <dbReference type="NCBI Taxonomy" id="2885357"/>
    <lineage>
        <taxon>Bacteria</taxon>
        <taxon>Bacillati</taxon>
        <taxon>Bacillota</taxon>
        <taxon>Clostridia</taxon>
        <taxon>Eubacteriales</taxon>
        <taxon>Oscillospiraceae</taxon>
        <taxon>Hominenteromicrobium</taxon>
    </lineage>
</organism>
<dbReference type="SUPFAM" id="SSF47413">
    <property type="entry name" value="lambda repressor-like DNA-binding domains"/>
    <property type="match status" value="1"/>
</dbReference>
<dbReference type="Proteomes" id="UP001199424">
    <property type="component" value="Unassembled WGS sequence"/>
</dbReference>
<accession>A0AAE3AIL5</accession>
<keyword evidence="1" id="KW-0238">DNA-binding</keyword>
<dbReference type="InterPro" id="IPR001387">
    <property type="entry name" value="Cro/C1-type_HTH"/>
</dbReference>
<dbReference type="PROSITE" id="PS50943">
    <property type="entry name" value="HTH_CROC1"/>
    <property type="match status" value="1"/>
</dbReference>